<evidence type="ECO:0000256" key="4">
    <source>
        <dbReference type="ARBA" id="ARBA00013043"/>
    </source>
</evidence>
<evidence type="ECO:0000256" key="2">
    <source>
        <dbReference type="ARBA" id="ARBA00005013"/>
    </source>
</evidence>
<dbReference type="AlphaFoldDB" id="A0A382WIK5"/>
<dbReference type="GO" id="GO:0046656">
    <property type="term" value="P:folic acid biosynthetic process"/>
    <property type="evidence" value="ECO:0007669"/>
    <property type="project" value="UniProtKB-KW"/>
</dbReference>
<dbReference type="CDD" id="cd00534">
    <property type="entry name" value="DHNA_DHNTPE"/>
    <property type="match status" value="1"/>
</dbReference>
<dbReference type="InterPro" id="IPR006157">
    <property type="entry name" value="FolB_dom"/>
</dbReference>
<feature type="domain" description="Dihydroneopterin aldolase/epimerase" evidence="8">
    <location>
        <begin position="5"/>
        <end position="117"/>
    </location>
</feature>
<dbReference type="GO" id="GO:0005737">
    <property type="term" value="C:cytoplasm"/>
    <property type="evidence" value="ECO:0007669"/>
    <property type="project" value="TreeGrafter"/>
</dbReference>
<keyword evidence="5" id="KW-0289">Folate biosynthesis</keyword>
<evidence type="ECO:0000256" key="7">
    <source>
        <dbReference type="ARBA" id="ARBA00032903"/>
    </source>
</evidence>
<dbReference type="NCBIfam" id="TIGR00525">
    <property type="entry name" value="folB"/>
    <property type="match status" value="1"/>
</dbReference>
<dbReference type="GO" id="GO:0004150">
    <property type="term" value="F:dihydroneopterin aldolase activity"/>
    <property type="evidence" value="ECO:0007669"/>
    <property type="project" value="UniProtKB-EC"/>
</dbReference>
<dbReference type="PANTHER" id="PTHR42844:SF1">
    <property type="entry name" value="DIHYDRONEOPTERIN ALDOLASE 1-RELATED"/>
    <property type="match status" value="1"/>
</dbReference>
<dbReference type="EC" id="4.1.2.25" evidence="4"/>
<gene>
    <name evidence="9" type="ORF">METZ01_LOCUS411477</name>
</gene>
<dbReference type="NCBIfam" id="TIGR00526">
    <property type="entry name" value="folB_dom"/>
    <property type="match status" value="1"/>
</dbReference>
<reference evidence="9" key="1">
    <citation type="submission" date="2018-05" db="EMBL/GenBank/DDBJ databases">
        <authorList>
            <person name="Lanie J.A."/>
            <person name="Ng W.-L."/>
            <person name="Kazmierczak K.M."/>
            <person name="Andrzejewski T.M."/>
            <person name="Davidsen T.M."/>
            <person name="Wayne K.J."/>
            <person name="Tettelin H."/>
            <person name="Glass J.I."/>
            <person name="Rusch D."/>
            <person name="Podicherti R."/>
            <person name="Tsui H.-C.T."/>
            <person name="Winkler M.E."/>
        </authorList>
    </citation>
    <scope>NUCLEOTIDE SEQUENCE</scope>
</reference>
<keyword evidence="6" id="KW-0456">Lyase</keyword>
<evidence type="ECO:0000259" key="8">
    <source>
        <dbReference type="SMART" id="SM00905"/>
    </source>
</evidence>
<evidence type="ECO:0000313" key="9">
    <source>
        <dbReference type="EMBL" id="SVD58623.1"/>
    </source>
</evidence>
<evidence type="ECO:0000256" key="5">
    <source>
        <dbReference type="ARBA" id="ARBA00022909"/>
    </source>
</evidence>
<dbReference type="PANTHER" id="PTHR42844">
    <property type="entry name" value="DIHYDRONEOPTERIN ALDOLASE 1-RELATED"/>
    <property type="match status" value="1"/>
</dbReference>
<feature type="non-terminal residue" evidence="9">
    <location>
        <position position="1"/>
    </location>
</feature>
<evidence type="ECO:0000256" key="6">
    <source>
        <dbReference type="ARBA" id="ARBA00023239"/>
    </source>
</evidence>
<dbReference type="EMBL" id="UINC01160141">
    <property type="protein sequence ID" value="SVD58623.1"/>
    <property type="molecule type" value="Genomic_DNA"/>
</dbReference>
<proteinExistence type="inferred from homology"/>
<sequence length="119" mass="12658">VSDRIELRGLRVTATCGVLPEEKARRQPFEVDLDVHVDLGAPSLSDDLADTVDYGALCALVAGIAEGEAFNLLERFAGRVAEAVLAVPGVDAVTVTVRKLRPPVPEDLATSGVRIHRTT</sequence>
<dbReference type="SMART" id="SM00905">
    <property type="entry name" value="FolB"/>
    <property type="match status" value="1"/>
</dbReference>
<dbReference type="Gene3D" id="3.30.1130.10">
    <property type="match status" value="1"/>
</dbReference>
<comment type="similarity">
    <text evidence="3">Belongs to the DHNA family.</text>
</comment>
<evidence type="ECO:0000256" key="3">
    <source>
        <dbReference type="ARBA" id="ARBA00005708"/>
    </source>
</evidence>
<dbReference type="SUPFAM" id="SSF55620">
    <property type="entry name" value="Tetrahydrobiopterin biosynthesis enzymes-like"/>
    <property type="match status" value="1"/>
</dbReference>
<comment type="catalytic activity">
    <reaction evidence="1">
        <text>7,8-dihydroneopterin = 6-hydroxymethyl-7,8-dihydropterin + glycolaldehyde</text>
        <dbReference type="Rhea" id="RHEA:10540"/>
        <dbReference type="ChEBI" id="CHEBI:17001"/>
        <dbReference type="ChEBI" id="CHEBI:17071"/>
        <dbReference type="ChEBI" id="CHEBI:44841"/>
        <dbReference type="EC" id="4.1.2.25"/>
    </reaction>
</comment>
<dbReference type="InterPro" id="IPR043133">
    <property type="entry name" value="GTP-CH-I_C/QueF"/>
</dbReference>
<evidence type="ECO:0000256" key="1">
    <source>
        <dbReference type="ARBA" id="ARBA00001353"/>
    </source>
</evidence>
<dbReference type="Pfam" id="PF02152">
    <property type="entry name" value="FolB"/>
    <property type="match status" value="1"/>
</dbReference>
<organism evidence="9">
    <name type="scientific">marine metagenome</name>
    <dbReference type="NCBI Taxonomy" id="408172"/>
    <lineage>
        <taxon>unclassified sequences</taxon>
        <taxon>metagenomes</taxon>
        <taxon>ecological metagenomes</taxon>
    </lineage>
</organism>
<protein>
    <recommendedName>
        <fullName evidence="4">dihydroneopterin aldolase</fullName>
        <ecNumber evidence="4">4.1.2.25</ecNumber>
    </recommendedName>
    <alternativeName>
        <fullName evidence="7">7,8-dihydroneopterin aldolase</fullName>
    </alternativeName>
</protein>
<dbReference type="InterPro" id="IPR006156">
    <property type="entry name" value="Dihydroneopterin_aldolase"/>
</dbReference>
<name>A0A382WIK5_9ZZZZ</name>
<accession>A0A382WIK5</accession>
<comment type="pathway">
    <text evidence="2">Cofactor biosynthesis; tetrahydrofolate biosynthesis; 2-amino-4-hydroxy-6-hydroxymethyl-7,8-dihydropteridine diphosphate from 7,8-dihydroneopterin triphosphate: step 3/4.</text>
</comment>